<evidence type="ECO:0000256" key="2">
    <source>
        <dbReference type="SAM" id="Phobius"/>
    </source>
</evidence>
<reference evidence="3 4" key="1">
    <citation type="journal article" date="2014" name="Int. J. Syst. Evol. Microbiol.">
        <title>Bradyrhizobium ottawaense sp. nov., a symbiotic nitrogen fixing bacterium from root nodules of soybeans in Canada.</title>
        <authorList>
            <person name="Yu X."/>
            <person name="Cloutier S."/>
            <person name="Tambong J.T."/>
            <person name="Bromfield E.S."/>
        </authorList>
    </citation>
    <scope>NUCLEOTIDE SEQUENCE [LARGE SCALE GENOMIC DNA]</scope>
    <source>
        <strain evidence="3 4">OO99</strain>
    </source>
</reference>
<dbReference type="OrthoDB" id="8240359at2"/>
<sequence>MSWIGASPARVKSTRDGAPSENGDASVALPTSSSLLSCKCQRYRCAYSVYCGCIRIILATACKLLIFLKRALG</sequence>
<gene>
    <name evidence="3" type="ORF">CIT37_04790</name>
</gene>
<feature type="region of interest" description="Disordered" evidence="1">
    <location>
        <begin position="1"/>
        <end position="27"/>
    </location>
</feature>
<dbReference type="Proteomes" id="UP000215703">
    <property type="component" value="Chromosome"/>
</dbReference>
<dbReference type="AlphaFoldDB" id="A0A2U8P2L9"/>
<proteinExistence type="predicted"/>
<evidence type="ECO:0000313" key="3">
    <source>
        <dbReference type="EMBL" id="AWL91634.1"/>
    </source>
</evidence>
<evidence type="ECO:0000256" key="1">
    <source>
        <dbReference type="SAM" id="MobiDB-lite"/>
    </source>
</evidence>
<organism evidence="3 4">
    <name type="scientific">Bradyrhizobium ottawaense</name>
    <dbReference type="NCBI Taxonomy" id="931866"/>
    <lineage>
        <taxon>Bacteria</taxon>
        <taxon>Pseudomonadati</taxon>
        <taxon>Pseudomonadota</taxon>
        <taxon>Alphaproteobacteria</taxon>
        <taxon>Hyphomicrobiales</taxon>
        <taxon>Nitrobacteraceae</taxon>
        <taxon>Bradyrhizobium</taxon>
    </lineage>
</organism>
<evidence type="ECO:0000313" key="4">
    <source>
        <dbReference type="Proteomes" id="UP000215703"/>
    </source>
</evidence>
<dbReference type="EMBL" id="CP029425">
    <property type="protein sequence ID" value="AWL91634.1"/>
    <property type="molecule type" value="Genomic_DNA"/>
</dbReference>
<keyword evidence="2" id="KW-0472">Membrane</keyword>
<accession>A0A2U8P2L9</accession>
<keyword evidence="2" id="KW-1133">Transmembrane helix</keyword>
<keyword evidence="2" id="KW-0812">Transmembrane</keyword>
<name>A0A2U8P2L9_9BRAD</name>
<reference evidence="3 4" key="2">
    <citation type="journal article" date="2017" name="Syst. Appl. Microbiol.">
        <title>Soybeans inoculated with root zone soils of Canadian native legumes harbour diverse and novel Bradyrhizobium spp. that possess agricultural potential.</title>
        <authorList>
            <person name="Bromfield E.S.P."/>
            <person name="Cloutier S."/>
            <person name="Tambong J.T."/>
            <person name="Tran Thi T.V."/>
        </authorList>
    </citation>
    <scope>NUCLEOTIDE SEQUENCE [LARGE SCALE GENOMIC DNA]</scope>
    <source>
        <strain evidence="3 4">OO99</strain>
    </source>
</reference>
<feature type="transmembrane region" description="Helical" evidence="2">
    <location>
        <begin position="47"/>
        <end position="68"/>
    </location>
</feature>
<protein>
    <submittedName>
        <fullName evidence="3">Uncharacterized protein</fullName>
    </submittedName>
</protein>